<reference evidence="2" key="1">
    <citation type="submission" date="2016-03" db="EMBL/GenBank/DDBJ databases">
        <title>Draft genome sequence of Rosellinia necatrix.</title>
        <authorList>
            <person name="Kanematsu S."/>
        </authorList>
    </citation>
    <scope>NUCLEOTIDE SEQUENCE [LARGE SCALE GENOMIC DNA]</scope>
    <source>
        <strain evidence="2">W97</strain>
    </source>
</reference>
<organism evidence="2">
    <name type="scientific">Rosellinia necatrix</name>
    <name type="common">White root-rot fungus</name>
    <dbReference type="NCBI Taxonomy" id="77044"/>
    <lineage>
        <taxon>Eukaryota</taxon>
        <taxon>Fungi</taxon>
        <taxon>Dikarya</taxon>
        <taxon>Ascomycota</taxon>
        <taxon>Pezizomycotina</taxon>
        <taxon>Sordariomycetes</taxon>
        <taxon>Xylariomycetidae</taxon>
        <taxon>Xylariales</taxon>
        <taxon>Xylariaceae</taxon>
        <taxon>Rosellinia</taxon>
    </lineage>
</organism>
<evidence type="ECO:0000313" key="3">
    <source>
        <dbReference type="Proteomes" id="UP000054516"/>
    </source>
</evidence>
<name>A0A1W2TG56_ROSNE</name>
<feature type="region of interest" description="Disordered" evidence="1">
    <location>
        <begin position="137"/>
        <end position="160"/>
    </location>
</feature>
<evidence type="ECO:0000313" key="2">
    <source>
        <dbReference type="EMBL" id="GAP87078.2"/>
    </source>
</evidence>
<evidence type="ECO:0000256" key="1">
    <source>
        <dbReference type="SAM" id="MobiDB-lite"/>
    </source>
</evidence>
<dbReference type="Proteomes" id="UP000054516">
    <property type="component" value="Unassembled WGS sequence"/>
</dbReference>
<dbReference type="OrthoDB" id="4761556at2759"/>
<dbReference type="AlphaFoldDB" id="A0A1W2TG56"/>
<keyword evidence="3" id="KW-1185">Reference proteome</keyword>
<proteinExistence type="predicted"/>
<feature type="compositionally biased region" description="Gly residues" evidence="1">
    <location>
        <begin position="137"/>
        <end position="154"/>
    </location>
</feature>
<dbReference type="EMBL" id="DF977470">
    <property type="protein sequence ID" value="GAP87078.2"/>
    <property type="molecule type" value="Genomic_DNA"/>
</dbReference>
<sequence>MRYSNAELVQIGTEKGLDEGWPAYYASLRADDPSIERRLDVAAVAEGYAAFPVRAANRMRAAVGYQSRDLYRLAHMLLVVQEKEIYDADTMARIRTCTWDRLLGEAGVIERGAHAASRPCGAMEILHAAGLRRLVHGGGSGSGSGNGSGNGSGSSGSTIDNPAEVRGFVTRLASVSCDARIIAPPSPRSPGLSPLEVAAVLCAEVWCTWAARDLNHLPPAGALAGLFGRGVAEEVKALKERLEIAYTSERVKENILHWCGRDAVFLNEIDALASFVNDL</sequence>
<gene>
    <name evidence="2" type="ORF">SAMD00023353_2500580</name>
</gene>
<protein>
    <submittedName>
        <fullName evidence="2">Uncharacterized protein</fullName>
    </submittedName>
</protein>
<accession>A0A1W2TG56</accession>